<dbReference type="InterPro" id="IPR001128">
    <property type="entry name" value="Cyt_P450"/>
</dbReference>
<feature type="binding site" description="axial binding residue" evidence="9">
    <location>
        <position position="439"/>
    </location>
    <ligand>
        <name>heme</name>
        <dbReference type="ChEBI" id="CHEBI:30413"/>
    </ligand>
    <ligandPart>
        <name>Fe</name>
        <dbReference type="ChEBI" id="CHEBI:18248"/>
    </ligandPart>
</feature>
<comment type="caution">
    <text evidence="11">The sequence shown here is derived from an EMBL/GenBank/DDBJ whole genome shotgun (WGS) entry which is preliminary data.</text>
</comment>
<dbReference type="InterPro" id="IPR002401">
    <property type="entry name" value="Cyt_P450_E_grp-I"/>
</dbReference>
<dbReference type="PRINTS" id="PR00463">
    <property type="entry name" value="EP450I"/>
</dbReference>
<dbReference type="OrthoDB" id="2789670at2759"/>
<evidence type="ECO:0000256" key="8">
    <source>
        <dbReference type="ARBA" id="ARBA00023033"/>
    </source>
</evidence>
<dbReference type="GO" id="GO:0016705">
    <property type="term" value="F:oxidoreductase activity, acting on paired donors, with incorporation or reduction of molecular oxygen"/>
    <property type="evidence" value="ECO:0007669"/>
    <property type="project" value="InterPro"/>
</dbReference>
<name>A0A286UX04_9AGAM</name>
<dbReference type="Proteomes" id="UP000217199">
    <property type="component" value="Unassembled WGS sequence"/>
</dbReference>
<evidence type="ECO:0000256" key="6">
    <source>
        <dbReference type="ARBA" id="ARBA00023002"/>
    </source>
</evidence>
<dbReference type="GO" id="GO:0005506">
    <property type="term" value="F:iron ion binding"/>
    <property type="evidence" value="ECO:0007669"/>
    <property type="project" value="InterPro"/>
</dbReference>
<sequence length="508" mass="57805">MDLPSSAKILLSGLIAAWILKKFASREKRLPYPPGPKGYPIIGNLFDLSTEYVWIGAYDLRKTYGDLVFFKILGKPILFLNSYQAMSDLLDKRSGVYGHKPNSVMINDLLDWGWLVAVMPYGERWRKHRQQLHPFLEPNAVKRYVERQESDAHILLKSLLVNPEDFLSHIRRQIGSTIMMLVYGYEVEPQDDPYIKIIEEGMEYITRATVPGAFLVEMFSWLKHVPEWVPGAGFQRFAREGSKMSFAMKMKPYDFVKERISDGTAKVCITSEMIEANRKEDGTIENEDIIANVSGVLYAGGADTAVSVLQTFFLCMALNPEVQRRAHEELDQVIGKSRLPTLEDKPNLPYINAICLECLRFYPVTPFGSPREMNEDDEYRGYLIPKGTIVVPNIWGVFNDSEEYPDPSEFKPERFLPNEKGRMPLDPVKAAFGFGRRMCPGRHMALNTIFLNISSVLSVFDIKPVKGEDGKLQIPNVEYVSSAISYPKPFKCSITPRSSSIVDIIKQM</sequence>
<evidence type="ECO:0000256" key="3">
    <source>
        <dbReference type="ARBA" id="ARBA00010617"/>
    </source>
</evidence>
<dbReference type="PANTHER" id="PTHR46300:SF7">
    <property type="entry name" value="P450, PUTATIVE (EUROFUNG)-RELATED"/>
    <property type="match status" value="1"/>
</dbReference>
<dbReference type="STRING" id="2282107.A0A286UX04"/>
<comment type="similarity">
    <text evidence="3 10">Belongs to the cytochrome P450 family.</text>
</comment>
<keyword evidence="7 9" id="KW-0408">Iron</keyword>
<organism evidence="11 12">
    <name type="scientific">Pyrrhoderma noxium</name>
    <dbReference type="NCBI Taxonomy" id="2282107"/>
    <lineage>
        <taxon>Eukaryota</taxon>
        <taxon>Fungi</taxon>
        <taxon>Dikarya</taxon>
        <taxon>Basidiomycota</taxon>
        <taxon>Agaricomycotina</taxon>
        <taxon>Agaricomycetes</taxon>
        <taxon>Hymenochaetales</taxon>
        <taxon>Hymenochaetaceae</taxon>
        <taxon>Pyrrhoderma</taxon>
    </lineage>
</organism>
<comment type="cofactor">
    <cofactor evidence="1 9">
        <name>heme</name>
        <dbReference type="ChEBI" id="CHEBI:30413"/>
    </cofactor>
</comment>
<keyword evidence="8 10" id="KW-0503">Monooxygenase</keyword>
<dbReference type="Gene3D" id="1.10.630.10">
    <property type="entry name" value="Cytochrome P450"/>
    <property type="match status" value="1"/>
</dbReference>
<gene>
    <name evidence="11" type="ORF">PNOK_0113000</name>
</gene>
<evidence type="ECO:0000256" key="1">
    <source>
        <dbReference type="ARBA" id="ARBA00001971"/>
    </source>
</evidence>
<evidence type="ECO:0000256" key="5">
    <source>
        <dbReference type="ARBA" id="ARBA00022723"/>
    </source>
</evidence>
<dbReference type="Pfam" id="PF00067">
    <property type="entry name" value="p450"/>
    <property type="match status" value="1"/>
</dbReference>
<evidence type="ECO:0000256" key="7">
    <source>
        <dbReference type="ARBA" id="ARBA00023004"/>
    </source>
</evidence>
<dbReference type="InterPro" id="IPR036396">
    <property type="entry name" value="Cyt_P450_sf"/>
</dbReference>
<keyword evidence="4 9" id="KW-0349">Heme</keyword>
<dbReference type="SUPFAM" id="SSF48264">
    <property type="entry name" value="Cytochrome P450"/>
    <property type="match status" value="1"/>
</dbReference>
<reference evidence="11 12" key="1">
    <citation type="journal article" date="2017" name="Mol. Ecol.">
        <title>Comparative and population genomic landscape of Phellinus noxius: A hypervariable fungus causing root rot in trees.</title>
        <authorList>
            <person name="Chung C.L."/>
            <person name="Lee T.J."/>
            <person name="Akiba M."/>
            <person name="Lee H.H."/>
            <person name="Kuo T.H."/>
            <person name="Liu D."/>
            <person name="Ke H.M."/>
            <person name="Yokoi T."/>
            <person name="Roa M.B."/>
            <person name="Lu M.J."/>
            <person name="Chang Y.Y."/>
            <person name="Ann P.J."/>
            <person name="Tsai J.N."/>
            <person name="Chen C.Y."/>
            <person name="Tzean S.S."/>
            <person name="Ota Y."/>
            <person name="Hattori T."/>
            <person name="Sahashi N."/>
            <person name="Liou R.F."/>
            <person name="Kikuchi T."/>
            <person name="Tsai I.J."/>
        </authorList>
    </citation>
    <scope>NUCLEOTIDE SEQUENCE [LARGE SCALE GENOMIC DNA]</scope>
    <source>
        <strain evidence="11 12">FFPRI411160</strain>
    </source>
</reference>
<accession>A0A286UX04</accession>
<dbReference type="InParanoid" id="A0A286UX04"/>
<dbReference type="PANTHER" id="PTHR46300">
    <property type="entry name" value="P450, PUTATIVE (EUROFUNG)-RELATED-RELATED"/>
    <property type="match status" value="1"/>
</dbReference>
<dbReference type="AlphaFoldDB" id="A0A286UX04"/>
<protein>
    <submittedName>
        <fullName evidence="11">Cytochrome P450</fullName>
    </submittedName>
</protein>
<evidence type="ECO:0000313" key="11">
    <source>
        <dbReference type="EMBL" id="PAV24062.1"/>
    </source>
</evidence>
<evidence type="ECO:0000256" key="10">
    <source>
        <dbReference type="RuleBase" id="RU000461"/>
    </source>
</evidence>
<dbReference type="GO" id="GO:0004497">
    <property type="term" value="F:monooxygenase activity"/>
    <property type="evidence" value="ECO:0007669"/>
    <property type="project" value="UniProtKB-KW"/>
</dbReference>
<proteinExistence type="inferred from homology"/>
<comment type="pathway">
    <text evidence="2">Secondary metabolite biosynthesis.</text>
</comment>
<keyword evidence="6 10" id="KW-0560">Oxidoreductase</keyword>
<dbReference type="EMBL" id="NBII01000001">
    <property type="protein sequence ID" value="PAV24062.1"/>
    <property type="molecule type" value="Genomic_DNA"/>
</dbReference>
<dbReference type="PRINTS" id="PR00385">
    <property type="entry name" value="P450"/>
</dbReference>
<dbReference type="InterPro" id="IPR017972">
    <property type="entry name" value="Cyt_P450_CS"/>
</dbReference>
<dbReference type="PROSITE" id="PS00086">
    <property type="entry name" value="CYTOCHROME_P450"/>
    <property type="match status" value="1"/>
</dbReference>
<dbReference type="CDD" id="cd11065">
    <property type="entry name" value="CYP64-like"/>
    <property type="match status" value="1"/>
</dbReference>
<keyword evidence="5 9" id="KW-0479">Metal-binding</keyword>
<evidence type="ECO:0000256" key="2">
    <source>
        <dbReference type="ARBA" id="ARBA00005179"/>
    </source>
</evidence>
<evidence type="ECO:0000256" key="4">
    <source>
        <dbReference type="ARBA" id="ARBA00022617"/>
    </source>
</evidence>
<evidence type="ECO:0000313" key="12">
    <source>
        <dbReference type="Proteomes" id="UP000217199"/>
    </source>
</evidence>
<dbReference type="InterPro" id="IPR050364">
    <property type="entry name" value="Cytochrome_P450_fung"/>
</dbReference>
<keyword evidence="12" id="KW-1185">Reference proteome</keyword>
<dbReference type="GO" id="GO:0020037">
    <property type="term" value="F:heme binding"/>
    <property type="evidence" value="ECO:0007669"/>
    <property type="project" value="InterPro"/>
</dbReference>
<evidence type="ECO:0000256" key="9">
    <source>
        <dbReference type="PIRSR" id="PIRSR602401-1"/>
    </source>
</evidence>